<dbReference type="InterPro" id="IPR011978">
    <property type="entry name" value="YgfB-like"/>
</dbReference>
<dbReference type="EMBL" id="JACYTR010000053">
    <property type="protein sequence ID" value="MBD8527493.1"/>
    <property type="molecule type" value="Genomic_DNA"/>
</dbReference>
<dbReference type="InterPro" id="IPR036255">
    <property type="entry name" value="YgfB-like_sf"/>
</dbReference>
<dbReference type="Pfam" id="PF03695">
    <property type="entry name" value="UPF0149"/>
    <property type="match status" value="1"/>
</dbReference>
<dbReference type="RefSeq" id="WP_192030911.1">
    <property type="nucleotide sequence ID" value="NZ_JACYTR010000053.1"/>
</dbReference>
<evidence type="ECO:0000256" key="1">
    <source>
        <dbReference type="ARBA" id="ARBA00038308"/>
    </source>
</evidence>
<protein>
    <submittedName>
        <fullName evidence="2">UPF0149 family protein</fullName>
    </submittedName>
</protein>
<dbReference type="AlphaFoldDB" id="A0AAW3ZMX6"/>
<dbReference type="PANTHER" id="PTHR37528">
    <property type="entry name" value="UPF0149 PROTEIN YGFB"/>
    <property type="match status" value="1"/>
</dbReference>
<comment type="similarity">
    <text evidence="1">Belongs to the UPF0149 family.</text>
</comment>
<proteinExistence type="inferred from homology"/>
<name>A0AAW3ZMX6_9GAMM</name>
<sequence length="181" mass="19448">MAGQLPTHSALDQLLRGLQLGVDPSELHGALCGFLCAGGEASEHGWLEQLALQADRKDHEVEMLLDLFRVSAAQLLDPQFGFELLLPEDERPLRDRVDAVITWARGFLGGFGLAAGARPALSAEGDEALRDIGRIAEAAPSCDDPDSDDESLAEIVEFLRVAAMLLMSDRPEHPGGSQSVH</sequence>
<evidence type="ECO:0000313" key="3">
    <source>
        <dbReference type="Proteomes" id="UP000613768"/>
    </source>
</evidence>
<dbReference type="Gene3D" id="1.20.120.740">
    <property type="entry name" value="YgfB uncharacterised protein family UPF0149, PF03695"/>
    <property type="match status" value="1"/>
</dbReference>
<organism evidence="2 3">
    <name type="scientific">Pseudomarimonas arenosa</name>
    <dbReference type="NCBI Taxonomy" id="2774145"/>
    <lineage>
        <taxon>Bacteria</taxon>
        <taxon>Pseudomonadati</taxon>
        <taxon>Pseudomonadota</taxon>
        <taxon>Gammaproteobacteria</taxon>
        <taxon>Lysobacterales</taxon>
        <taxon>Lysobacteraceae</taxon>
        <taxon>Pseudomarimonas</taxon>
    </lineage>
</organism>
<dbReference type="GO" id="GO:0005829">
    <property type="term" value="C:cytosol"/>
    <property type="evidence" value="ECO:0007669"/>
    <property type="project" value="TreeGrafter"/>
</dbReference>
<comment type="caution">
    <text evidence="2">The sequence shown here is derived from an EMBL/GenBank/DDBJ whole genome shotgun (WGS) entry which is preliminary data.</text>
</comment>
<keyword evidence="3" id="KW-1185">Reference proteome</keyword>
<gene>
    <name evidence="2" type="ORF">IFO71_17255</name>
</gene>
<reference evidence="2 3" key="1">
    <citation type="submission" date="2020-09" db="EMBL/GenBank/DDBJ databases">
        <title>Pseudoxanthomonas sp. CAU 1598 isolated from sand of Yaerae Beach.</title>
        <authorList>
            <person name="Kim W."/>
        </authorList>
    </citation>
    <scope>NUCLEOTIDE SEQUENCE [LARGE SCALE GENOMIC DNA]</scope>
    <source>
        <strain evidence="2 3">CAU 1598</strain>
    </source>
</reference>
<dbReference type="PANTHER" id="PTHR37528:SF1">
    <property type="entry name" value="UPF0149 PROTEIN YGFB"/>
    <property type="match status" value="1"/>
</dbReference>
<dbReference type="Proteomes" id="UP000613768">
    <property type="component" value="Unassembled WGS sequence"/>
</dbReference>
<accession>A0AAW3ZMX6</accession>
<evidence type="ECO:0000313" key="2">
    <source>
        <dbReference type="EMBL" id="MBD8527493.1"/>
    </source>
</evidence>
<dbReference type="SUPFAM" id="SSF101327">
    <property type="entry name" value="YgfB-like"/>
    <property type="match status" value="1"/>
</dbReference>